<dbReference type="AlphaFoldDB" id="A0A1G8L3Y4"/>
<keyword evidence="3" id="KW-1185">Reference proteome</keyword>
<proteinExistence type="predicted"/>
<sequence length="376" mass="40021">MSVISRAAGRPQAGGHAPQCRQAWVVGLLRAVLLGLLLALGGCASGRGGAGPAVEVSPATWAQAERDMAAASQVARGKAEDYAREAMERWMDLVYQRTDNDFIPWFTSGWTQQWMGVKVAWYKFSAGSEPAVEHLTAYMQEQYQRRVLDPVAEQIDPSAVMAAATGYYVQQLGAQLRAIPPRYGIPQAQFDERLKAIAAIDLAPPATYRASLYQLVQSDPPTRLPAYGALLARVHDAAGKGIAAPASGVSEVARRTSEKLVTEVTARSAAGAVAAAVGRVAGLVISLGATSVSAMVREHQRAEVEAQLRQNLNAAFDETWLKLMRDPDGGVLAGVWYLSTQIDQRLAADAAPPATPEVPSDGQALPLPSSDAPPDQ</sequence>
<name>A0A1G8L3Y4_9PSED</name>
<evidence type="ECO:0008006" key="4">
    <source>
        <dbReference type="Google" id="ProtNLM"/>
    </source>
</evidence>
<evidence type="ECO:0000313" key="3">
    <source>
        <dbReference type="Proteomes" id="UP000199636"/>
    </source>
</evidence>
<dbReference type="STRING" id="428992.SAMN05216272_110138"/>
<organism evidence="2 3">
    <name type="scientific">Pseudomonas panipatensis</name>
    <dbReference type="NCBI Taxonomy" id="428992"/>
    <lineage>
        <taxon>Bacteria</taxon>
        <taxon>Pseudomonadati</taxon>
        <taxon>Pseudomonadota</taxon>
        <taxon>Gammaproteobacteria</taxon>
        <taxon>Pseudomonadales</taxon>
        <taxon>Pseudomonadaceae</taxon>
        <taxon>Pseudomonas</taxon>
    </lineage>
</organism>
<dbReference type="RefSeq" id="WP_212633156.1">
    <property type="nucleotide sequence ID" value="NZ_FNDS01000010.1"/>
</dbReference>
<feature type="region of interest" description="Disordered" evidence="1">
    <location>
        <begin position="346"/>
        <end position="376"/>
    </location>
</feature>
<evidence type="ECO:0000313" key="2">
    <source>
        <dbReference type="EMBL" id="SDI50416.1"/>
    </source>
</evidence>
<evidence type="ECO:0000256" key="1">
    <source>
        <dbReference type="SAM" id="MobiDB-lite"/>
    </source>
</evidence>
<protein>
    <recommendedName>
        <fullName evidence="4">Lipoprotein</fullName>
    </recommendedName>
</protein>
<dbReference type="Proteomes" id="UP000199636">
    <property type="component" value="Unassembled WGS sequence"/>
</dbReference>
<accession>A0A1G8L3Y4</accession>
<reference evidence="3" key="1">
    <citation type="submission" date="2016-10" db="EMBL/GenBank/DDBJ databases">
        <authorList>
            <person name="Varghese N."/>
            <person name="Submissions S."/>
        </authorList>
    </citation>
    <scope>NUCLEOTIDE SEQUENCE [LARGE SCALE GENOMIC DNA]</scope>
    <source>
        <strain evidence="3">CCM 7469</strain>
    </source>
</reference>
<dbReference type="EMBL" id="FNDS01000010">
    <property type="protein sequence ID" value="SDI50416.1"/>
    <property type="molecule type" value="Genomic_DNA"/>
</dbReference>
<gene>
    <name evidence="2" type="ORF">SAMN05216272_110138</name>
</gene>